<dbReference type="RefSeq" id="WP_188163879.1">
    <property type="nucleotide sequence ID" value="NZ_JACVVX010000002.1"/>
</dbReference>
<dbReference type="SUPFAM" id="SSF53955">
    <property type="entry name" value="Lysozyme-like"/>
    <property type="match status" value="1"/>
</dbReference>
<comment type="caution">
    <text evidence="2">The sequence shown here is derived from an EMBL/GenBank/DDBJ whole genome shotgun (WGS) entry which is preliminary data.</text>
</comment>
<protein>
    <submittedName>
        <fullName evidence="2">DUF3380 domain-containing protein</fullName>
    </submittedName>
</protein>
<sequence length="234" mass="25696">MFTQELIQELSQIAKDNGLEAAALLAVIAVESAGRLFAIVEGRNEPLIRFEGHYFDRRLSDANREKARKAGLSSPRAGGVANPRTQAARWRLLRAAAAIDRKAAYESTSWGIGQVMGAHWSWLGYDSIDAFMAEARSGAAGQARLMIRFIKKNGLDAALRRHDWEAFARSYNGPGYKANGYHTKMAAAYKSYSALKMPASPAIEGLPIPTRQVTTKHGAQALFSWLRGVFKARA</sequence>
<dbReference type="InterPro" id="IPR024408">
    <property type="entry name" value="Muramidase"/>
</dbReference>
<dbReference type="InterPro" id="IPR023346">
    <property type="entry name" value="Lysozyme-like_dom_sf"/>
</dbReference>
<evidence type="ECO:0000259" key="1">
    <source>
        <dbReference type="Pfam" id="PF11860"/>
    </source>
</evidence>
<dbReference type="EMBL" id="JACVVX010000002">
    <property type="protein sequence ID" value="MBD0414429.1"/>
    <property type="molecule type" value="Genomic_DNA"/>
</dbReference>
<dbReference type="Pfam" id="PF11860">
    <property type="entry name" value="Muramidase"/>
    <property type="match status" value="1"/>
</dbReference>
<name>A0A8J6TYB5_9HYPH</name>
<accession>A0A8J6TYB5</accession>
<evidence type="ECO:0000313" key="3">
    <source>
        <dbReference type="Proteomes" id="UP000643405"/>
    </source>
</evidence>
<organism evidence="2 3">
    <name type="scientific">Oryzicola mucosus</name>
    <dbReference type="NCBI Taxonomy" id="2767425"/>
    <lineage>
        <taxon>Bacteria</taxon>
        <taxon>Pseudomonadati</taxon>
        <taxon>Pseudomonadota</taxon>
        <taxon>Alphaproteobacteria</taxon>
        <taxon>Hyphomicrobiales</taxon>
        <taxon>Phyllobacteriaceae</taxon>
        <taxon>Oryzicola</taxon>
    </lineage>
</organism>
<keyword evidence="3" id="KW-1185">Reference proteome</keyword>
<evidence type="ECO:0000313" key="2">
    <source>
        <dbReference type="EMBL" id="MBD0414429.1"/>
    </source>
</evidence>
<reference evidence="2" key="1">
    <citation type="submission" date="2020-09" db="EMBL/GenBank/DDBJ databases">
        <title>Genome seq and assembly of Tianweitania sp.</title>
        <authorList>
            <person name="Chhetri G."/>
        </authorList>
    </citation>
    <scope>NUCLEOTIDE SEQUENCE</scope>
    <source>
        <strain evidence="2">Rool2</strain>
    </source>
</reference>
<dbReference type="Proteomes" id="UP000643405">
    <property type="component" value="Unassembled WGS sequence"/>
</dbReference>
<dbReference type="AlphaFoldDB" id="A0A8J6TYB5"/>
<gene>
    <name evidence="2" type="ORF">ICI42_07175</name>
</gene>
<feature type="domain" description="N-acetylmuramidase" evidence="1">
    <location>
        <begin position="21"/>
        <end position="192"/>
    </location>
</feature>
<proteinExistence type="predicted"/>